<evidence type="ECO:0000259" key="6">
    <source>
        <dbReference type="Pfam" id="PF01266"/>
    </source>
</evidence>
<dbReference type="AlphaFoldDB" id="A0AAV2ACD4"/>
<dbReference type="PANTHER" id="PTHR10961">
    <property type="entry name" value="PEROXISOMAL SARCOSINE OXIDASE"/>
    <property type="match status" value="1"/>
</dbReference>
<keyword evidence="5" id="KW-0560">Oxidoreductase</keyword>
<dbReference type="InterPro" id="IPR036188">
    <property type="entry name" value="FAD/NAD-bd_sf"/>
</dbReference>
<keyword evidence="8" id="KW-1185">Reference proteome</keyword>
<dbReference type="InterPro" id="IPR006076">
    <property type="entry name" value="FAD-dep_OxRdtase"/>
</dbReference>
<dbReference type="Proteomes" id="UP001497382">
    <property type="component" value="Unassembled WGS sequence"/>
</dbReference>
<evidence type="ECO:0000313" key="7">
    <source>
        <dbReference type="EMBL" id="CAL1281694.1"/>
    </source>
</evidence>
<proteinExistence type="inferred from homology"/>
<evidence type="ECO:0000256" key="2">
    <source>
        <dbReference type="ARBA" id="ARBA00010989"/>
    </source>
</evidence>
<dbReference type="GO" id="GO:0050660">
    <property type="term" value="F:flavin adenine dinucleotide binding"/>
    <property type="evidence" value="ECO:0007669"/>
    <property type="project" value="InterPro"/>
</dbReference>
<evidence type="ECO:0000313" key="8">
    <source>
        <dbReference type="Proteomes" id="UP001497382"/>
    </source>
</evidence>
<evidence type="ECO:0000256" key="1">
    <source>
        <dbReference type="ARBA" id="ARBA00001974"/>
    </source>
</evidence>
<gene>
    <name evidence="7" type="ORF">LARSCL_LOCUS11715</name>
</gene>
<keyword evidence="3" id="KW-0285">Flavoprotein</keyword>
<evidence type="ECO:0000256" key="5">
    <source>
        <dbReference type="ARBA" id="ARBA00023002"/>
    </source>
</evidence>
<organism evidence="7 8">
    <name type="scientific">Larinioides sclopetarius</name>
    <dbReference type="NCBI Taxonomy" id="280406"/>
    <lineage>
        <taxon>Eukaryota</taxon>
        <taxon>Metazoa</taxon>
        <taxon>Ecdysozoa</taxon>
        <taxon>Arthropoda</taxon>
        <taxon>Chelicerata</taxon>
        <taxon>Arachnida</taxon>
        <taxon>Araneae</taxon>
        <taxon>Araneomorphae</taxon>
        <taxon>Entelegynae</taxon>
        <taxon>Araneoidea</taxon>
        <taxon>Araneidae</taxon>
        <taxon>Larinioides</taxon>
    </lineage>
</organism>
<dbReference type="EMBL" id="CAXIEN010000148">
    <property type="protein sequence ID" value="CAL1281694.1"/>
    <property type="molecule type" value="Genomic_DNA"/>
</dbReference>
<name>A0AAV2ACD4_9ARAC</name>
<dbReference type="PANTHER" id="PTHR10961:SF10">
    <property type="entry name" value="FAD DEPENDENT OXIDOREDUCTASE DOMAIN-CONTAINING PROTEIN"/>
    <property type="match status" value="1"/>
</dbReference>
<comment type="similarity">
    <text evidence="2">Belongs to the MSOX/MTOX family.</text>
</comment>
<evidence type="ECO:0000256" key="3">
    <source>
        <dbReference type="ARBA" id="ARBA00022630"/>
    </source>
</evidence>
<protein>
    <recommendedName>
        <fullName evidence="6">FAD dependent oxidoreductase domain-containing protein</fullName>
    </recommendedName>
</protein>
<reference evidence="7 8" key="1">
    <citation type="submission" date="2024-04" db="EMBL/GenBank/DDBJ databases">
        <authorList>
            <person name="Rising A."/>
            <person name="Reimegard J."/>
            <person name="Sonavane S."/>
            <person name="Akerstrom W."/>
            <person name="Nylinder S."/>
            <person name="Hedman E."/>
            <person name="Kallberg Y."/>
        </authorList>
    </citation>
    <scope>NUCLEOTIDE SEQUENCE [LARGE SCALE GENOMIC DNA]</scope>
</reference>
<dbReference type="Gene3D" id="3.50.50.60">
    <property type="entry name" value="FAD/NAD(P)-binding domain"/>
    <property type="match status" value="1"/>
</dbReference>
<accession>A0AAV2ACD4</accession>
<dbReference type="InterPro" id="IPR045170">
    <property type="entry name" value="MTOX"/>
</dbReference>
<sequence length="417" mass="46729">MKKRDIFYTEEMINMYEDVYDLCIVGAGMFGSAAARHASTNPGLKACLIGPTEPSADEGKEREIFSSHYDEGRIVHVIDENLPHTVLSKHTISRFRELEKLSGIKFYNPVGFLLTTEKDSKDAINLLQKLLSHDIAFSDLSDGDVFKKRFPYLQMSDCDCRILDDNGAGYVSARRLVEAQKKVARLQGCEMIEDIVREVKDLREGVHQVITEKNGIIRAQRVLISAGAFTNYISLQPIGKVKMVVNQETVAMLRLSEKESEILRSMPTITYMKIKDDFPNLLNGVYILPPMQYPDGHYYLKAGRNGINSTEPNLKEVNEWYNSHGDLEIVNQLSCLLRQLLPNTNFEAVSSKTCLTCHNETGLPYIDRVTPTVTVAVVGNGVGAMTSDEVGRIAAELSLNGKWDSELPKNLFEAVLE</sequence>
<dbReference type="Pfam" id="PF01266">
    <property type="entry name" value="DAO"/>
    <property type="match status" value="1"/>
</dbReference>
<feature type="domain" description="FAD dependent oxidoreductase" evidence="6">
    <location>
        <begin position="21"/>
        <end position="397"/>
    </location>
</feature>
<dbReference type="SUPFAM" id="SSF51905">
    <property type="entry name" value="FAD/NAD(P)-binding domain"/>
    <property type="match status" value="1"/>
</dbReference>
<dbReference type="GO" id="GO:0008115">
    <property type="term" value="F:sarcosine oxidase activity"/>
    <property type="evidence" value="ECO:0007669"/>
    <property type="project" value="TreeGrafter"/>
</dbReference>
<evidence type="ECO:0000256" key="4">
    <source>
        <dbReference type="ARBA" id="ARBA00022827"/>
    </source>
</evidence>
<comment type="caution">
    <text evidence="7">The sequence shown here is derived from an EMBL/GenBank/DDBJ whole genome shotgun (WGS) entry which is preliminary data.</text>
</comment>
<dbReference type="Gene3D" id="3.30.9.10">
    <property type="entry name" value="D-Amino Acid Oxidase, subunit A, domain 2"/>
    <property type="match status" value="1"/>
</dbReference>
<keyword evidence="4" id="KW-0274">FAD</keyword>
<comment type="cofactor">
    <cofactor evidence="1">
        <name>FAD</name>
        <dbReference type="ChEBI" id="CHEBI:57692"/>
    </cofactor>
</comment>